<feature type="coiled-coil region" evidence="2">
    <location>
        <begin position="185"/>
        <end position="212"/>
    </location>
</feature>
<protein>
    <recommendedName>
        <fullName evidence="6">Sphingolipid long chain base-responsive protein LSP1</fullName>
    </recommendedName>
</protein>
<name>A0AAD9SN48_PHOAM</name>
<feature type="compositionally biased region" description="Low complexity" evidence="3">
    <location>
        <begin position="1"/>
        <end position="21"/>
    </location>
</feature>
<dbReference type="GO" id="GO:0036286">
    <property type="term" value="C:eisosome filament"/>
    <property type="evidence" value="ECO:0007669"/>
    <property type="project" value="TreeGrafter"/>
</dbReference>
<dbReference type="InterPro" id="IPR028245">
    <property type="entry name" value="PIL1/LSP1"/>
</dbReference>
<dbReference type="EMBL" id="JAUJFL010000002">
    <property type="protein sequence ID" value="KAK2611384.1"/>
    <property type="molecule type" value="Genomic_DNA"/>
</dbReference>
<evidence type="ECO:0008006" key="6">
    <source>
        <dbReference type="Google" id="ProtNLM"/>
    </source>
</evidence>
<feature type="compositionally biased region" description="Low complexity" evidence="3">
    <location>
        <begin position="397"/>
        <end position="412"/>
    </location>
</feature>
<dbReference type="Pfam" id="PF13805">
    <property type="entry name" value="Pil1"/>
    <property type="match status" value="1"/>
</dbReference>
<dbReference type="Proteomes" id="UP001265746">
    <property type="component" value="Unassembled WGS sequence"/>
</dbReference>
<sequence>MLSWSRKSSSRSSEWSNRSSEQGYSTFPTSKMHHSLSIRSSKASSGAGSSGGGGGRVGFSLSSLRGSIQPELSRKLYKLIKTSNNVISAHEAAGKERVSIATQLSEWGEQTQDEAISDVSDKVGVILSEIGEQEDNYAHALDDARGSLKQIRNTEKSVQPSRDGKRKVADEIAKLKSKEPESAKLPTLEQELVRAEAENLVAEAQLTNITRQKLKEAYDAEFLATIERAEKQIILARHGRRLIQLLDGAAVTPGDDRQPYDHGAQARQILNDAEDDLREWQPDPEDQHVGEHQHETIHDQKQPVQLSSPTISSGGEFSPREATHGGNTQNISGNTGGDVVEAPSTAQPQGEHASAKRGVGGGGGGGCVRINGGVDGHRRGASDAEIELQSPQQQLEGSTLVTSGSPVSSVGGWRHHDDDILRQKQSGLAF</sequence>
<dbReference type="GO" id="GO:0008289">
    <property type="term" value="F:lipid binding"/>
    <property type="evidence" value="ECO:0007669"/>
    <property type="project" value="TreeGrafter"/>
</dbReference>
<feature type="compositionally biased region" description="Gly residues" evidence="3">
    <location>
        <begin position="358"/>
        <end position="367"/>
    </location>
</feature>
<feature type="compositionally biased region" description="Polar residues" evidence="3">
    <location>
        <begin position="302"/>
        <end position="315"/>
    </location>
</feature>
<evidence type="ECO:0000256" key="3">
    <source>
        <dbReference type="SAM" id="MobiDB-lite"/>
    </source>
</evidence>
<feature type="region of interest" description="Disordered" evidence="3">
    <location>
        <begin position="1"/>
        <end position="60"/>
    </location>
</feature>
<evidence type="ECO:0000256" key="1">
    <source>
        <dbReference type="ARBA" id="ARBA00022553"/>
    </source>
</evidence>
<reference evidence="4" key="1">
    <citation type="submission" date="2023-06" db="EMBL/GenBank/DDBJ databases">
        <authorList>
            <person name="Noh H."/>
        </authorList>
    </citation>
    <scope>NUCLEOTIDE SEQUENCE</scope>
    <source>
        <strain evidence="4">DUCC20226</strain>
    </source>
</reference>
<feature type="compositionally biased region" description="Basic and acidic residues" evidence="3">
    <location>
        <begin position="279"/>
        <end position="301"/>
    </location>
</feature>
<feature type="compositionally biased region" description="Gly residues" evidence="3">
    <location>
        <begin position="48"/>
        <end position="57"/>
    </location>
</feature>
<dbReference type="FunFam" id="1.20.1270.60:FF:000005">
    <property type="entry name" value="Sphingolipid long chain base-responsive pil1"/>
    <property type="match status" value="1"/>
</dbReference>
<gene>
    <name evidence="4" type="ORF">N8I77_004724</name>
</gene>
<dbReference type="InterPro" id="IPR027267">
    <property type="entry name" value="AH/BAR_dom_sf"/>
</dbReference>
<dbReference type="GO" id="GO:0006897">
    <property type="term" value="P:endocytosis"/>
    <property type="evidence" value="ECO:0007669"/>
    <property type="project" value="TreeGrafter"/>
</dbReference>
<feature type="region of interest" description="Disordered" evidence="3">
    <location>
        <begin position="279"/>
        <end position="430"/>
    </location>
</feature>
<accession>A0AAD9SN48</accession>
<evidence type="ECO:0000313" key="4">
    <source>
        <dbReference type="EMBL" id="KAK2611384.1"/>
    </source>
</evidence>
<dbReference type="Gene3D" id="1.20.1270.60">
    <property type="entry name" value="Arfaptin homology (AH) domain/BAR domain"/>
    <property type="match status" value="1"/>
</dbReference>
<dbReference type="PANTHER" id="PTHR31962">
    <property type="entry name" value="SPHINGOLIPID LONG CHAIN BASE-RESPONSIVE PROTEIN PIL1"/>
    <property type="match status" value="1"/>
</dbReference>
<feature type="compositionally biased region" description="Low complexity" evidence="3">
    <location>
        <begin position="37"/>
        <end position="47"/>
    </location>
</feature>
<evidence type="ECO:0000256" key="2">
    <source>
        <dbReference type="SAM" id="Coils"/>
    </source>
</evidence>
<keyword evidence="1" id="KW-0597">Phosphoprotein</keyword>
<keyword evidence="2" id="KW-0175">Coiled coil</keyword>
<dbReference type="AlphaFoldDB" id="A0AAD9SN48"/>
<evidence type="ECO:0000313" key="5">
    <source>
        <dbReference type="Proteomes" id="UP001265746"/>
    </source>
</evidence>
<dbReference type="GO" id="GO:0070941">
    <property type="term" value="P:eisosome assembly"/>
    <property type="evidence" value="ECO:0007669"/>
    <property type="project" value="TreeGrafter"/>
</dbReference>
<proteinExistence type="predicted"/>
<comment type="caution">
    <text evidence="4">The sequence shown here is derived from an EMBL/GenBank/DDBJ whole genome shotgun (WGS) entry which is preliminary data.</text>
</comment>
<keyword evidence="5" id="KW-1185">Reference proteome</keyword>
<organism evidence="4 5">
    <name type="scientific">Phomopsis amygdali</name>
    <name type="common">Fusicoccum amygdali</name>
    <dbReference type="NCBI Taxonomy" id="1214568"/>
    <lineage>
        <taxon>Eukaryota</taxon>
        <taxon>Fungi</taxon>
        <taxon>Dikarya</taxon>
        <taxon>Ascomycota</taxon>
        <taxon>Pezizomycotina</taxon>
        <taxon>Sordariomycetes</taxon>
        <taxon>Sordariomycetidae</taxon>
        <taxon>Diaporthales</taxon>
        <taxon>Diaporthaceae</taxon>
        <taxon>Diaporthe</taxon>
    </lineage>
</organism>
<dbReference type="GO" id="GO:0005886">
    <property type="term" value="C:plasma membrane"/>
    <property type="evidence" value="ECO:0007669"/>
    <property type="project" value="TreeGrafter"/>
</dbReference>
<dbReference type="PANTHER" id="PTHR31962:SF4">
    <property type="entry name" value="PRIMARY COMPONENT OF EISOSOMES (EUROFUNG)"/>
    <property type="match status" value="1"/>
</dbReference>